<accession>A0A930GUP3</accession>
<protein>
    <submittedName>
        <fullName evidence="1">Uncharacterized protein</fullName>
    </submittedName>
</protein>
<dbReference type="RefSeq" id="WP_180949611.1">
    <property type="nucleotide sequence ID" value="NZ_CAUOMS010000038.1"/>
</dbReference>
<gene>
    <name evidence="1" type="ORF">HXM80_10450</name>
</gene>
<evidence type="ECO:0000313" key="1">
    <source>
        <dbReference type="EMBL" id="MBF1266038.1"/>
    </source>
</evidence>
<evidence type="ECO:0000313" key="2">
    <source>
        <dbReference type="Proteomes" id="UP000780345"/>
    </source>
</evidence>
<dbReference type="AlphaFoldDB" id="A0A930GUP3"/>
<sequence>MTVLLNKEQQPMNLKMIHLFLVSLAMPSENKAWFSDDSKAITNQGVR</sequence>
<dbReference type="EMBL" id="JABZQQ010000122">
    <property type="protein sequence ID" value="MBF1266038.1"/>
    <property type="molecule type" value="Genomic_DNA"/>
</dbReference>
<name>A0A930GUP3_NEISI</name>
<comment type="caution">
    <text evidence="1">The sequence shown here is derived from an EMBL/GenBank/DDBJ whole genome shotgun (WGS) entry which is preliminary data.</text>
</comment>
<organism evidence="1 2">
    <name type="scientific">Neisseria sicca</name>
    <dbReference type="NCBI Taxonomy" id="490"/>
    <lineage>
        <taxon>Bacteria</taxon>
        <taxon>Pseudomonadati</taxon>
        <taxon>Pseudomonadota</taxon>
        <taxon>Betaproteobacteria</taxon>
        <taxon>Neisseriales</taxon>
        <taxon>Neisseriaceae</taxon>
        <taxon>Neisseria</taxon>
    </lineage>
</organism>
<proteinExistence type="predicted"/>
<reference evidence="1" key="1">
    <citation type="submission" date="2020-04" db="EMBL/GenBank/DDBJ databases">
        <title>Deep metagenomics examines the oral microbiome during advanced dental caries in children, revealing novel taxa and co-occurrences with host molecules.</title>
        <authorList>
            <person name="Baker J.L."/>
            <person name="Morton J.T."/>
            <person name="Dinis M."/>
            <person name="Alvarez R."/>
            <person name="Tran N.C."/>
            <person name="Knight R."/>
            <person name="Edlund A."/>
        </authorList>
    </citation>
    <scope>NUCLEOTIDE SEQUENCE</scope>
    <source>
        <strain evidence="1">JCVI_32_bin.62</strain>
    </source>
</reference>
<dbReference type="Proteomes" id="UP000780345">
    <property type="component" value="Unassembled WGS sequence"/>
</dbReference>